<protein>
    <submittedName>
        <fullName evidence="7">Flavin reductase (DIM6/NTAB) family NADH-FMN oxidoreductase RutF</fullName>
    </submittedName>
</protein>
<evidence type="ECO:0000259" key="6">
    <source>
        <dbReference type="SMART" id="SM00903"/>
    </source>
</evidence>
<evidence type="ECO:0000256" key="4">
    <source>
        <dbReference type="ARBA" id="ARBA00038054"/>
    </source>
</evidence>
<dbReference type="SMART" id="SM00903">
    <property type="entry name" value="Flavin_Reduct"/>
    <property type="match status" value="1"/>
</dbReference>
<organism evidence="7 8">
    <name type="scientific">Nocardiopsis composta</name>
    <dbReference type="NCBI Taxonomy" id="157465"/>
    <lineage>
        <taxon>Bacteria</taxon>
        <taxon>Bacillati</taxon>
        <taxon>Actinomycetota</taxon>
        <taxon>Actinomycetes</taxon>
        <taxon>Streptosporangiales</taxon>
        <taxon>Nocardiopsidaceae</taxon>
        <taxon>Nocardiopsis</taxon>
    </lineage>
</organism>
<dbReference type="GO" id="GO:0016646">
    <property type="term" value="F:oxidoreductase activity, acting on the CH-NH group of donors, NAD or NADP as acceptor"/>
    <property type="evidence" value="ECO:0007669"/>
    <property type="project" value="UniProtKB-ARBA"/>
</dbReference>
<dbReference type="EMBL" id="JACHDB010000001">
    <property type="protein sequence ID" value="MBB5430981.1"/>
    <property type="molecule type" value="Genomic_DNA"/>
</dbReference>
<feature type="region of interest" description="Disordered" evidence="5">
    <location>
        <begin position="192"/>
        <end position="211"/>
    </location>
</feature>
<sequence length="211" mass="22411">MEHLTLASERLAAEAVRRLLLGGVVPRPIAWTSTLGPEGVPNLAPFSYFTVASTDPPMLSLTIEPHDSGTTKDTAANIARTGEFVVSIVPEELGEAMWATSADVPPEEDEFAVAATPPAPARHVSPSRVAESPLAMECVLERSLPMGNALLVIGRVVCFHVRPDVLDGRGRIVPERLRALGRAGGRYLGTTETYSLPRDRQGPPGAAACGR</sequence>
<dbReference type="Pfam" id="PF01613">
    <property type="entry name" value="Flavin_Reduct"/>
    <property type="match status" value="1"/>
</dbReference>
<evidence type="ECO:0000256" key="5">
    <source>
        <dbReference type="SAM" id="MobiDB-lite"/>
    </source>
</evidence>
<comment type="similarity">
    <text evidence="4">Belongs to the flavoredoxin family.</text>
</comment>
<dbReference type="PANTHER" id="PTHR33798:SF5">
    <property type="entry name" value="FLAVIN REDUCTASE LIKE DOMAIN-CONTAINING PROTEIN"/>
    <property type="match status" value="1"/>
</dbReference>
<dbReference type="PANTHER" id="PTHR33798">
    <property type="entry name" value="FLAVOPROTEIN OXYGENASE"/>
    <property type="match status" value="1"/>
</dbReference>
<reference evidence="7 8" key="1">
    <citation type="submission" date="2020-08" db="EMBL/GenBank/DDBJ databases">
        <title>Sequencing the genomes of 1000 actinobacteria strains.</title>
        <authorList>
            <person name="Klenk H.-P."/>
        </authorList>
    </citation>
    <scope>NUCLEOTIDE SEQUENCE [LARGE SCALE GENOMIC DNA]</scope>
    <source>
        <strain evidence="7 8">DSM 44551</strain>
    </source>
</reference>
<dbReference type="Proteomes" id="UP000572635">
    <property type="component" value="Unassembled WGS sequence"/>
</dbReference>
<keyword evidence="8" id="KW-1185">Reference proteome</keyword>
<evidence type="ECO:0000256" key="1">
    <source>
        <dbReference type="ARBA" id="ARBA00001917"/>
    </source>
</evidence>
<comment type="caution">
    <text evidence="7">The sequence shown here is derived from an EMBL/GenBank/DDBJ whole genome shotgun (WGS) entry which is preliminary data.</text>
</comment>
<accession>A0A7W8QIG8</accession>
<evidence type="ECO:0000256" key="2">
    <source>
        <dbReference type="ARBA" id="ARBA00022630"/>
    </source>
</evidence>
<keyword evidence="3" id="KW-0288">FMN</keyword>
<dbReference type="SUPFAM" id="SSF50475">
    <property type="entry name" value="FMN-binding split barrel"/>
    <property type="match status" value="1"/>
</dbReference>
<feature type="domain" description="Flavin reductase like" evidence="6">
    <location>
        <begin position="22"/>
        <end position="172"/>
    </location>
</feature>
<name>A0A7W8QIG8_9ACTN</name>
<dbReference type="Gene3D" id="2.30.110.10">
    <property type="entry name" value="Electron Transport, Fmn-binding Protein, Chain A"/>
    <property type="match status" value="1"/>
</dbReference>
<dbReference type="RefSeq" id="WP_184389340.1">
    <property type="nucleotide sequence ID" value="NZ_BAAAJD010000225.1"/>
</dbReference>
<dbReference type="InterPro" id="IPR002563">
    <property type="entry name" value="Flavin_Rdtase-like_dom"/>
</dbReference>
<comment type="cofactor">
    <cofactor evidence="1">
        <name>FMN</name>
        <dbReference type="ChEBI" id="CHEBI:58210"/>
    </cofactor>
</comment>
<evidence type="ECO:0000313" key="8">
    <source>
        <dbReference type="Proteomes" id="UP000572635"/>
    </source>
</evidence>
<dbReference type="InterPro" id="IPR012349">
    <property type="entry name" value="Split_barrel_FMN-bd"/>
</dbReference>
<dbReference type="AlphaFoldDB" id="A0A7W8QIG8"/>
<gene>
    <name evidence="7" type="ORF">HDA36_001065</name>
</gene>
<evidence type="ECO:0000256" key="3">
    <source>
        <dbReference type="ARBA" id="ARBA00022643"/>
    </source>
</evidence>
<evidence type="ECO:0000313" key="7">
    <source>
        <dbReference type="EMBL" id="MBB5430981.1"/>
    </source>
</evidence>
<keyword evidence="2" id="KW-0285">Flavoprotein</keyword>
<proteinExistence type="inferred from homology"/>
<dbReference type="GO" id="GO:0010181">
    <property type="term" value="F:FMN binding"/>
    <property type="evidence" value="ECO:0007669"/>
    <property type="project" value="InterPro"/>
</dbReference>